<feature type="transmembrane region" description="Helical" evidence="1">
    <location>
        <begin position="26"/>
        <end position="50"/>
    </location>
</feature>
<keyword evidence="1" id="KW-0812">Transmembrane</keyword>
<keyword evidence="1" id="KW-1133">Transmembrane helix</keyword>
<evidence type="ECO:0000313" key="2">
    <source>
        <dbReference type="EMBL" id="UNZ03578.1"/>
    </source>
</evidence>
<proteinExistence type="predicted"/>
<reference evidence="2 3" key="1">
    <citation type="submission" date="2022-03" db="EMBL/GenBank/DDBJ databases">
        <title>Complete genome of Streptomyces rimosus ssp. rimosus R7 (=ATCC 10970).</title>
        <authorList>
            <person name="Beganovic S."/>
            <person name="Ruckert C."/>
            <person name="Busche T."/>
            <person name="Kalinowski J."/>
            <person name="Wittmann C."/>
        </authorList>
    </citation>
    <scope>NUCLEOTIDE SEQUENCE [LARGE SCALE GENOMIC DNA]</scope>
    <source>
        <strain evidence="2 3">R7</strain>
    </source>
</reference>
<accession>A0ABY3Z1F7</accession>
<keyword evidence="3" id="KW-1185">Reference proteome</keyword>
<protein>
    <recommendedName>
        <fullName evidence="4">Integral membrane protein</fullName>
    </recommendedName>
</protein>
<dbReference type="EMBL" id="CP094298">
    <property type="protein sequence ID" value="UNZ03578.1"/>
    <property type="molecule type" value="Genomic_DNA"/>
</dbReference>
<evidence type="ECO:0000256" key="1">
    <source>
        <dbReference type="SAM" id="Phobius"/>
    </source>
</evidence>
<dbReference type="RefSeq" id="WP_003985234.1">
    <property type="nucleotide sequence ID" value="NZ_CP043497.1"/>
</dbReference>
<organism evidence="2 3">
    <name type="scientific">Streptomyces rimosus subsp. rimosus</name>
    <dbReference type="NCBI Taxonomy" id="132474"/>
    <lineage>
        <taxon>Bacteria</taxon>
        <taxon>Bacillati</taxon>
        <taxon>Actinomycetota</taxon>
        <taxon>Actinomycetes</taxon>
        <taxon>Kitasatosporales</taxon>
        <taxon>Streptomycetaceae</taxon>
        <taxon>Streptomyces</taxon>
    </lineage>
</organism>
<name>A0ABY3Z1F7_STRRM</name>
<evidence type="ECO:0000313" key="3">
    <source>
        <dbReference type="Proteomes" id="UP000829494"/>
    </source>
</evidence>
<dbReference type="GeneID" id="66857326"/>
<sequence>MACVLPLRTRFGGGGELGYLGGVGSLLAATWLSFAFVGWVWVLLVLLVLLPMRRRMEVPAFRGLAWYLLSLPTPLAVPGPSVTANGREKEGDVRVQVVRG</sequence>
<gene>
    <name evidence="2" type="ORF">SRIMR7_15570</name>
</gene>
<dbReference type="Proteomes" id="UP000829494">
    <property type="component" value="Chromosome"/>
</dbReference>
<evidence type="ECO:0008006" key="4">
    <source>
        <dbReference type="Google" id="ProtNLM"/>
    </source>
</evidence>
<keyword evidence="1" id="KW-0472">Membrane</keyword>